<sequence length="338" mass="37418">MASADETEVYLSEQVVVLVSCALSFLGSSLIIVTFVLWPDLRTTPRRLLVFLSVSDWLSAVSYAYGVWRVFHTDSIDCVIQGAVSTFANTSSFFWTVAIAVYLYVFIVRSSQRVADSLVLLFHTVSWGVPLIITVAAVCLNKIGYDASEVSVGWCWVRITAPDRVLWMLLTGKIWEFLAYLTLPVLYILIRRHIHIAHSALSEYRPILATRPTSNSFYSVADIKLTLIPIIFIVLRIWSTVRFILLLVDSAARQNSILVTLHGIGNTLQGAANCIMFVLFTQPIRSRLCSALCSCCSSRCGAEAQQSHGASHSLLPGQDTSTQRDGDSVGSSRAKTQR</sequence>
<dbReference type="PANTHER" id="PTHR23112">
    <property type="entry name" value="G PROTEIN-COUPLED RECEPTOR 157-RELATED"/>
    <property type="match status" value="1"/>
</dbReference>
<dbReference type="KEGG" id="csem:103385056"/>
<evidence type="ECO:0000259" key="8">
    <source>
        <dbReference type="PROSITE" id="PS50262"/>
    </source>
</evidence>
<dbReference type="PRINTS" id="PR00247">
    <property type="entry name" value="GPCRCAMP"/>
</dbReference>
<dbReference type="InterPro" id="IPR017452">
    <property type="entry name" value="GPCR_Rhodpsn_7TM"/>
</dbReference>
<dbReference type="CTD" id="80045"/>
<evidence type="ECO:0000256" key="2">
    <source>
        <dbReference type="ARBA" id="ARBA00022692"/>
    </source>
</evidence>
<dbReference type="InterPro" id="IPR017981">
    <property type="entry name" value="GPCR_2-like_7TM"/>
</dbReference>
<dbReference type="InterPro" id="IPR000832">
    <property type="entry name" value="GPCR_2_secretin-like"/>
</dbReference>
<dbReference type="Gene3D" id="1.20.1070.10">
    <property type="entry name" value="Rhodopsin 7-helix transmembrane proteins"/>
    <property type="match status" value="1"/>
</dbReference>
<feature type="transmembrane region" description="Helical" evidence="6">
    <location>
        <begin position="225"/>
        <end position="245"/>
    </location>
</feature>
<feature type="transmembrane region" description="Helical" evidence="6">
    <location>
        <begin position="119"/>
        <end position="145"/>
    </location>
</feature>
<evidence type="ECO:0000256" key="6">
    <source>
        <dbReference type="SAM" id="Phobius"/>
    </source>
</evidence>
<dbReference type="OrthoDB" id="100006at2759"/>
<dbReference type="PROSITE" id="PS50261">
    <property type="entry name" value="G_PROTEIN_RECEP_F2_4"/>
    <property type="match status" value="1"/>
</dbReference>
<feature type="region of interest" description="Disordered" evidence="5">
    <location>
        <begin position="310"/>
        <end position="338"/>
    </location>
</feature>
<evidence type="ECO:0000256" key="3">
    <source>
        <dbReference type="ARBA" id="ARBA00022989"/>
    </source>
</evidence>
<dbReference type="PROSITE" id="PS50262">
    <property type="entry name" value="G_PROTEIN_RECEP_F1_2"/>
    <property type="match status" value="1"/>
</dbReference>
<feature type="transmembrane region" description="Helical" evidence="6">
    <location>
        <begin position="165"/>
        <end position="190"/>
    </location>
</feature>
<feature type="transmembrane region" description="Helical" evidence="6">
    <location>
        <begin position="257"/>
        <end position="280"/>
    </location>
</feature>
<dbReference type="GO" id="GO:0005886">
    <property type="term" value="C:plasma membrane"/>
    <property type="evidence" value="ECO:0007669"/>
    <property type="project" value="TreeGrafter"/>
</dbReference>
<protein>
    <submittedName>
        <fullName evidence="9">G protein-coupled receptor 157</fullName>
    </submittedName>
</protein>
<feature type="domain" description="G-protein coupled receptors family 1 profile" evidence="8">
    <location>
        <begin position="27"/>
        <end position="280"/>
    </location>
</feature>
<feature type="domain" description="G-protein coupled receptors family 2 profile 2" evidence="7">
    <location>
        <begin position="13"/>
        <end position="281"/>
    </location>
</feature>
<reference evidence="9" key="2">
    <citation type="submission" date="2025-08" db="UniProtKB">
        <authorList>
            <consortium name="Ensembl"/>
        </authorList>
    </citation>
    <scope>IDENTIFICATION</scope>
</reference>
<evidence type="ECO:0000313" key="9">
    <source>
        <dbReference type="Ensembl" id="ENSCSEP00000010345.1"/>
    </source>
</evidence>
<dbReference type="PANTHER" id="PTHR23112:SF47">
    <property type="entry name" value="G-PROTEIN COUPLED RECEPTOR 157"/>
    <property type="match status" value="1"/>
</dbReference>
<dbReference type="InParanoid" id="A0A3P8VD19"/>
<evidence type="ECO:0000256" key="1">
    <source>
        <dbReference type="ARBA" id="ARBA00004141"/>
    </source>
</evidence>
<dbReference type="GeneTree" id="ENSGT00390000012992"/>
<dbReference type="Ensembl" id="ENSCSET00000010469.1">
    <property type="protein sequence ID" value="ENSCSEP00000010345.1"/>
    <property type="gene ID" value="ENSCSEG00000006643.1"/>
</dbReference>
<dbReference type="STRING" id="244447.ENSCSEP00000010345"/>
<organism evidence="9 10">
    <name type="scientific">Cynoglossus semilaevis</name>
    <name type="common">Tongue sole</name>
    <dbReference type="NCBI Taxonomy" id="244447"/>
    <lineage>
        <taxon>Eukaryota</taxon>
        <taxon>Metazoa</taxon>
        <taxon>Chordata</taxon>
        <taxon>Craniata</taxon>
        <taxon>Vertebrata</taxon>
        <taxon>Euteleostomi</taxon>
        <taxon>Actinopterygii</taxon>
        <taxon>Neopterygii</taxon>
        <taxon>Teleostei</taxon>
        <taxon>Neoteleostei</taxon>
        <taxon>Acanthomorphata</taxon>
        <taxon>Carangaria</taxon>
        <taxon>Pleuronectiformes</taxon>
        <taxon>Pleuronectoidei</taxon>
        <taxon>Cynoglossidae</taxon>
        <taxon>Cynoglossinae</taxon>
        <taxon>Cynoglossus</taxon>
    </lineage>
</organism>
<dbReference type="InterPro" id="IPR022343">
    <property type="entry name" value="GCR1-cAMP_receptor"/>
</dbReference>
<dbReference type="RefSeq" id="XP_008317047.1">
    <property type="nucleotide sequence ID" value="XM_008318825.3"/>
</dbReference>
<dbReference type="GO" id="GO:0007189">
    <property type="term" value="P:adenylate cyclase-activating G protein-coupled receptor signaling pathway"/>
    <property type="evidence" value="ECO:0007669"/>
    <property type="project" value="TreeGrafter"/>
</dbReference>
<dbReference type="InterPro" id="IPR000848">
    <property type="entry name" value="GPCR_cAMP"/>
</dbReference>
<comment type="subcellular location">
    <subcellularLocation>
        <location evidence="1">Membrane</location>
        <topology evidence="1">Multi-pass membrane protein</topology>
    </subcellularLocation>
</comment>
<evidence type="ECO:0000259" key="7">
    <source>
        <dbReference type="PROSITE" id="PS50261"/>
    </source>
</evidence>
<keyword evidence="3 6" id="KW-1133">Transmembrane helix</keyword>
<evidence type="ECO:0000256" key="5">
    <source>
        <dbReference type="SAM" id="MobiDB-lite"/>
    </source>
</evidence>
<dbReference type="GeneID" id="103385056"/>
<name>A0A3P8VD19_CYNSE</name>
<keyword evidence="10" id="KW-1185">Reference proteome</keyword>
<dbReference type="GO" id="GO:0030552">
    <property type="term" value="F:cAMP binding"/>
    <property type="evidence" value="ECO:0007669"/>
    <property type="project" value="InterPro"/>
</dbReference>
<dbReference type="AlphaFoldDB" id="A0A3P8VD19"/>
<reference evidence="9 10" key="1">
    <citation type="journal article" date="2014" name="Nat. Genet.">
        <title>Whole-genome sequence of a flatfish provides insights into ZW sex chromosome evolution and adaptation to a benthic lifestyle.</title>
        <authorList>
            <person name="Chen S."/>
            <person name="Zhang G."/>
            <person name="Shao C."/>
            <person name="Huang Q."/>
            <person name="Liu G."/>
            <person name="Zhang P."/>
            <person name="Song W."/>
            <person name="An N."/>
            <person name="Chalopin D."/>
            <person name="Volff J.N."/>
            <person name="Hong Y."/>
            <person name="Li Q."/>
            <person name="Sha Z."/>
            <person name="Zhou H."/>
            <person name="Xie M."/>
            <person name="Yu Q."/>
            <person name="Liu Y."/>
            <person name="Xiang H."/>
            <person name="Wang N."/>
            <person name="Wu K."/>
            <person name="Yang C."/>
            <person name="Zhou Q."/>
            <person name="Liao X."/>
            <person name="Yang L."/>
            <person name="Hu Q."/>
            <person name="Zhang J."/>
            <person name="Meng L."/>
            <person name="Jin L."/>
            <person name="Tian Y."/>
            <person name="Lian J."/>
            <person name="Yang J."/>
            <person name="Miao G."/>
            <person name="Liu S."/>
            <person name="Liang Z."/>
            <person name="Yan F."/>
            <person name="Li Y."/>
            <person name="Sun B."/>
            <person name="Zhang H."/>
            <person name="Zhang J."/>
            <person name="Zhu Y."/>
            <person name="Du M."/>
            <person name="Zhao Y."/>
            <person name="Schartl M."/>
            <person name="Tang Q."/>
            <person name="Wang J."/>
        </authorList>
    </citation>
    <scope>NUCLEOTIDE SEQUENCE</scope>
</reference>
<dbReference type="GO" id="GO:0004930">
    <property type="term" value="F:G protein-coupled receptor activity"/>
    <property type="evidence" value="ECO:0007669"/>
    <property type="project" value="InterPro"/>
</dbReference>
<dbReference type="GO" id="GO:0007166">
    <property type="term" value="P:cell surface receptor signaling pathway"/>
    <property type="evidence" value="ECO:0007669"/>
    <property type="project" value="InterPro"/>
</dbReference>
<reference evidence="9" key="3">
    <citation type="submission" date="2025-09" db="UniProtKB">
        <authorList>
            <consortium name="Ensembl"/>
        </authorList>
    </citation>
    <scope>IDENTIFICATION</scope>
</reference>
<dbReference type="PRINTS" id="PR02001">
    <property type="entry name" value="GCR1CAMPR"/>
</dbReference>
<dbReference type="Pfam" id="PF00002">
    <property type="entry name" value="7tm_2"/>
    <property type="match status" value="1"/>
</dbReference>
<evidence type="ECO:0000313" key="10">
    <source>
        <dbReference type="Proteomes" id="UP000265120"/>
    </source>
</evidence>
<dbReference type="SUPFAM" id="SSF81321">
    <property type="entry name" value="Family A G protein-coupled receptor-like"/>
    <property type="match status" value="1"/>
</dbReference>
<feature type="transmembrane region" description="Helical" evidence="6">
    <location>
        <begin position="15"/>
        <end position="37"/>
    </location>
</feature>
<keyword evidence="2 6" id="KW-0812">Transmembrane</keyword>
<feature type="transmembrane region" description="Helical" evidence="6">
    <location>
        <begin position="49"/>
        <end position="68"/>
    </location>
</feature>
<feature type="transmembrane region" description="Helical" evidence="6">
    <location>
        <begin position="88"/>
        <end position="107"/>
    </location>
</feature>
<dbReference type="Proteomes" id="UP000265120">
    <property type="component" value="Chromosome 10"/>
</dbReference>
<feature type="compositionally biased region" description="Polar residues" evidence="5">
    <location>
        <begin position="328"/>
        <end position="338"/>
    </location>
</feature>
<dbReference type="OMA" id="CIMFVLF"/>
<evidence type="ECO:0000256" key="4">
    <source>
        <dbReference type="ARBA" id="ARBA00023136"/>
    </source>
</evidence>
<proteinExistence type="predicted"/>
<keyword evidence="4 6" id="KW-0472">Membrane</keyword>
<accession>A0A3P8VD19</accession>